<accession>A0ABR2ZBM7</accession>
<evidence type="ECO:0008006" key="5">
    <source>
        <dbReference type="Google" id="ProtNLM"/>
    </source>
</evidence>
<dbReference type="EMBL" id="JBBXMP010000285">
    <property type="protein sequence ID" value="KAL0058688.1"/>
    <property type="molecule type" value="Genomic_DNA"/>
</dbReference>
<evidence type="ECO:0000256" key="2">
    <source>
        <dbReference type="SAM" id="MobiDB-lite"/>
    </source>
</evidence>
<organism evidence="3 4">
    <name type="scientific">Marasmius tenuissimus</name>
    <dbReference type="NCBI Taxonomy" id="585030"/>
    <lineage>
        <taxon>Eukaryota</taxon>
        <taxon>Fungi</taxon>
        <taxon>Dikarya</taxon>
        <taxon>Basidiomycota</taxon>
        <taxon>Agaricomycotina</taxon>
        <taxon>Agaricomycetes</taxon>
        <taxon>Agaricomycetidae</taxon>
        <taxon>Agaricales</taxon>
        <taxon>Marasmiineae</taxon>
        <taxon>Marasmiaceae</taxon>
        <taxon>Marasmius</taxon>
    </lineage>
</organism>
<feature type="region of interest" description="Disordered" evidence="2">
    <location>
        <begin position="236"/>
        <end position="259"/>
    </location>
</feature>
<name>A0ABR2ZBM7_9AGAR</name>
<evidence type="ECO:0000313" key="3">
    <source>
        <dbReference type="EMBL" id="KAL0058688.1"/>
    </source>
</evidence>
<evidence type="ECO:0000256" key="1">
    <source>
        <dbReference type="ARBA" id="ARBA00022664"/>
    </source>
</evidence>
<dbReference type="InterPro" id="IPR036875">
    <property type="entry name" value="Znf_CCHC_sf"/>
</dbReference>
<gene>
    <name evidence="3" type="ORF">AAF712_014632</name>
</gene>
<comment type="caution">
    <text evidence="3">The sequence shown here is derived from an EMBL/GenBank/DDBJ whole genome shotgun (WGS) entry which is preliminary data.</text>
</comment>
<dbReference type="Proteomes" id="UP001437256">
    <property type="component" value="Unassembled WGS sequence"/>
</dbReference>
<feature type="compositionally biased region" description="Polar residues" evidence="2">
    <location>
        <begin position="159"/>
        <end position="168"/>
    </location>
</feature>
<keyword evidence="4" id="KW-1185">Reference proteome</keyword>
<sequence length="294" mass="33138">MLRHAGSSQMSTVQEAASQFDNVQYDPKKGIKDYCNTLRRWAGRMTNIPDKCTFKCQFIKGLPDYLIREMTKRGAIPDYATVRTMVKTVQRYETDQSLLNYYLKRAKTVPSSSNRHSDHRDRPSGSGSSSQPRSNSPSREKARIINGRRYTPVRKSKSPPRQQINRPTHQYWPYNNDRKPSGNTPRATGGNSGNTKPVDKKQAMCYGCGGVGHYASDPTCPQYGKPRLFAIAEDENDQSKTNNEDNSPPPDDDDNGNVEVIETSDGEYVLEAYEDYGGYINGESSDNEDYMAMI</sequence>
<reference evidence="3 4" key="1">
    <citation type="submission" date="2024-05" db="EMBL/GenBank/DDBJ databases">
        <title>A draft genome resource for the thread blight pathogen Marasmius tenuissimus strain MS-2.</title>
        <authorList>
            <person name="Yulfo-Soto G.E."/>
            <person name="Baruah I.K."/>
            <person name="Amoako-Attah I."/>
            <person name="Bukari Y."/>
            <person name="Meinhardt L.W."/>
            <person name="Bailey B.A."/>
            <person name="Cohen S.P."/>
        </authorList>
    </citation>
    <scope>NUCLEOTIDE SEQUENCE [LARGE SCALE GENOMIC DNA]</scope>
    <source>
        <strain evidence="3 4">MS-2</strain>
    </source>
</reference>
<protein>
    <recommendedName>
        <fullName evidence="5">CCHC-type domain-containing protein</fullName>
    </recommendedName>
</protein>
<dbReference type="SUPFAM" id="SSF57756">
    <property type="entry name" value="Retrovirus zinc finger-like domains"/>
    <property type="match status" value="1"/>
</dbReference>
<keyword evidence="1" id="KW-0507">mRNA processing</keyword>
<evidence type="ECO:0000313" key="4">
    <source>
        <dbReference type="Proteomes" id="UP001437256"/>
    </source>
</evidence>
<feature type="region of interest" description="Disordered" evidence="2">
    <location>
        <begin position="108"/>
        <end position="199"/>
    </location>
</feature>
<feature type="compositionally biased region" description="Low complexity" evidence="2">
    <location>
        <begin position="124"/>
        <end position="137"/>
    </location>
</feature>
<proteinExistence type="predicted"/>